<dbReference type="InterPro" id="IPR002888">
    <property type="entry name" value="2Fe-2S-bd"/>
</dbReference>
<comment type="caution">
    <text evidence="5">The sequence shown here is derived from an EMBL/GenBank/DDBJ whole genome shotgun (WGS) entry which is preliminary data.</text>
</comment>
<feature type="domain" description="2Fe-2S ferredoxin-type" evidence="4">
    <location>
        <begin position="38"/>
        <end position="114"/>
    </location>
</feature>
<dbReference type="InterPro" id="IPR012675">
    <property type="entry name" value="Beta-grasp_dom_sf"/>
</dbReference>
<dbReference type="Pfam" id="PF01799">
    <property type="entry name" value="Fer2_2"/>
    <property type="match status" value="1"/>
</dbReference>
<dbReference type="InterPro" id="IPR036884">
    <property type="entry name" value="2Fe-2S-bd_dom_sf"/>
</dbReference>
<dbReference type="InterPro" id="IPR001041">
    <property type="entry name" value="2Fe-2S_ferredoxin-type"/>
</dbReference>
<name>A0ABV6G7J2_9GAMM</name>
<evidence type="ECO:0000259" key="4">
    <source>
        <dbReference type="PROSITE" id="PS51085"/>
    </source>
</evidence>
<dbReference type="Gene3D" id="1.10.150.120">
    <property type="entry name" value="[2Fe-2S]-binding domain"/>
    <property type="match status" value="1"/>
</dbReference>
<dbReference type="PANTHER" id="PTHR45331:SF2">
    <property type="entry name" value="OXIDOREDUCTASE WITH IRON-SULFUR SUBUNIT"/>
    <property type="match status" value="1"/>
</dbReference>
<evidence type="ECO:0000256" key="2">
    <source>
        <dbReference type="ARBA" id="ARBA00023002"/>
    </source>
</evidence>
<dbReference type="Gene3D" id="3.10.20.30">
    <property type="match status" value="1"/>
</dbReference>
<sequence length="198" mass="20779">MAPTPYSRPGVGYCTPAAQAEIAERPSAAGGASAGNTRNVTLSVNGEQHRLALEPNAILLDVLREELGLFGTKKGCDHGQCGACTVHVNGRSVNACLMLACMQEGAEITTIEGLARSAGYEQGQHPIQEAFLEHDAYQCGYCTAGQMMTAAAVLNDRAVAADAASVNDAMSGNICRCGAYKNIREAIETARQRMQGES</sequence>
<dbReference type="PROSITE" id="PS00197">
    <property type="entry name" value="2FE2S_FER_1"/>
    <property type="match status" value="1"/>
</dbReference>
<proteinExistence type="predicted"/>
<dbReference type="InterPro" id="IPR036010">
    <property type="entry name" value="2Fe-2S_ferredoxin-like_sf"/>
</dbReference>
<dbReference type="SUPFAM" id="SSF47741">
    <property type="entry name" value="CO dehydrogenase ISP C-domain like"/>
    <property type="match status" value="1"/>
</dbReference>
<dbReference type="PANTHER" id="PTHR45331">
    <property type="entry name" value="OXIDOREDUCTASE, IRON-SULPHUR BINDING SUBUNIT-RELATED-RELATED"/>
    <property type="match status" value="1"/>
</dbReference>
<evidence type="ECO:0000313" key="6">
    <source>
        <dbReference type="Proteomes" id="UP001589814"/>
    </source>
</evidence>
<accession>A0ABV6G7J2</accession>
<dbReference type="Proteomes" id="UP001589814">
    <property type="component" value="Unassembled WGS sequence"/>
</dbReference>
<keyword evidence="1" id="KW-0479">Metal-binding</keyword>
<evidence type="ECO:0000313" key="5">
    <source>
        <dbReference type="EMBL" id="MFC0269473.1"/>
    </source>
</evidence>
<dbReference type="InterPro" id="IPR006058">
    <property type="entry name" value="2Fe2S_fd_BS"/>
</dbReference>
<gene>
    <name evidence="5" type="ORF">ACFFHW_16010</name>
</gene>
<dbReference type="SUPFAM" id="SSF54292">
    <property type="entry name" value="2Fe-2S ferredoxin-like"/>
    <property type="match status" value="1"/>
</dbReference>
<protein>
    <submittedName>
        <fullName evidence="5">(2Fe-2S)-binding protein</fullName>
    </submittedName>
</protein>
<reference evidence="5 6" key="1">
    <citation type="submission" date="2024-09" db="EMBL/GenBank/DDBJ databases">
        <authorList>
            <person name="Sun Q."/>
            <person name="Mori K."/>
        </authorList>
    </citation>
    <scope>NUCLEOTIDE SEQUENCE [LARGE SCALE GENOMIC DNA]</scope>
    <source>
        <strain evidence="5 6">CCM 7415</strain>
    </source>
</reference>
<dbReference type="InterPro" id="IPR052914">
    <property type="entry name" value="Aldehyde_Oxdr_Iron-Sulfur"/>
</dbReference>
<organism evidence="5 6">
    <name type="scientific">Kushneria aurantia</name>
    <dbReference type="NCBI Taxonomy" id="504092"/>
    <lineage>
        <taxon>Bacteria</taxon>
        <taxon>Pseudomonadati</taxon>
        <taxon>Pseudomonadota</taxon>
        <taxon>Gammaproteobacteria</taxon>
        <taxon>Oceanospirillales</taxon>
        <taxon>Halomonadaceae</taxon>
        <taxon>Kushneria</taxon>
    </lineage>
</organism>
<dbReference type="CDD" id="cd00207">
    <property type="entry name" value="fer2"/>
    <property type="match status" value="1"/>
</dbReference>
<dbReference type="PROSITE" id="PS51085">
    <property type="entry name" value="2FE2S_FER_2"/>
    <property type="match status" value="1"/>
</dbReference>
<dbReference type="RefSeq" id="WP_019951106.1">
    <property type="nucleotide sequence ID" value="NZ_JBHLVX010000060.1"/>
</dbReference>
<evidence type="ECO:0000256" key="3">
    <source>
        <dbReference type="ARBA" id="ARBA00023004"/>
    </source>
</evidence>
<keyword evidence="3" id="KW-0408">Iron</keyword>
<dbReference type="Pfam" id="PF00111">
    <property type="entry name" value="Fer2"/>
    <property type="match status" value="1"/>
</dbReference>
<evidence type="ECO:0000256" key="1">
    <source>
        <dbReference type="ARBA" id="ARBA00022723"/>
    </source>
</evidence>
<dbReference type="EMBL" id="JBHLVX010000060">
    <property type="protein sequence ID" value="MFC0269473.1"/>
    <property type="molecule type" value="Genomic_DNA"/>
</dbReference>
<keyword evidence="2" id="KW-0560">Oxidoreductase</keyword>
<keyword evidence="6" id="KW-1185">Reference proteome</keyword>